<dbReference type="RefSeq" id="WP_182714004.1">
    <property type="nucleotide sequence ID" value="NZ_CAJFZW010000019.1"/>
</dbReference>
<keyword evidence="3" id="KW-1185">Reference proteome</keyword>
<keyword evidence="1" id="KW-0732">Signal</keyword>
<dbReference type="Proteomes" id="UP000527324">
    <property type="component" value="Unassembled WGS sequence"/>
</dbReference>
<dbReference type="InterPro" id="IPR030972">
    <property type="entry name" value="UrcA_uranyl"/>
</dbReference>
<feature type="signal peptide" evidence="1">
    <location>
        <begin position="1"/>
        <end position="21"/>
    </location>
</feature>
<organism evidence="2 3">
    <name type="scientific">Brevundimonas aurantiaca</name>
    <dbReference type="NCBI Taxonomy" id="74316"/>
    <lineage>
        <taxon>Bacteria</taxon>
        <taxon>Pseudomonadati</taxon>
        <taxon>Pseudomonadota</taxon>
        <taxon>Alphaproteobacteria</taxon>
        <taxon>Caulobacterales</taxon>
        <taxon>Caulobacteraceae</taxon>
        <taxon>Brevundimonas</taxon>
    </lineage>
</organism>
<proteinExistence type="predicted"/>
<evidence type="ECO:0000256" key="1">
    <source>
        <dbReference type="SAM" id="SignalP"/>
    </source>
</evidence>
<name>A0A7W9C906_9CAUL</name>
<dbReference type="NCBIfam" id="TIGR04433">
    <property type="entry name" value="UrcA_uranyl"/>
    <property type="match status" value="1"/>
</dbReference>
<reference evidence="2 3" key="1">
    <citation type="submission" date="2020-08" db="EMBL/GenBank/DDBJ databases">
        <title>Genomic Encyclopedia of Type Strains, Phase IV (KMG-IV): sequencing the most valuable type-strain genomes for metagenomic binning, comparative biology and taxonomic classification.</title>
        <authorList>
            <person name="Goeker M."/>
        </authorList>
    </citation>
    <scope>NUCLEOTIDE SEQUENCE [LARGE SCALE GENOMIC DNA]</scope>
    <source>
        <strain evidence="2 3">DSM 4731</strain>
    </source>
</reference>
<evidence type="ECO:0000313" key="3">
    <source>
        <dbReference type="Proteomes" id="UP000527324"/>
    </source>
</evidence>
<accession>A0A7W9C906</accession>
<dbReference type="AlphaFoldDB" id="A0A7W9C906"/>
<sequence length="110" mass="11691">MKVLSPVLFAVAVLSASSALAQDVRIPFGDLDLASTAGAAAFDARVHQAAERLCRDISFTAGQITNRRSCRAAVRAEALSRLPRLHRVQYVSASRDVRPVVRAATASGES</sequence>
<gene>
    <name evidence="2" type="ORF">GGQ93_003033</name>
</gene>
<dbReference type="EMBL" id="JACHOQ010000012">
    <property type="protein sequence ID" value="MBB5741294.1"/>
    <property type="molecule type" value="Genomic_DNA"/>
</dbReference>
<evidence type="ECO:0000313" key="2">
    <source>
        <dbReference type="EMBL" id="MBB5741294.1"/>
    </source>
</evidence>
<comment type="caution">
    <text evidence="2">The sequence shown here is derived from an EMBL/GenBank/DDBJ whole genome shotgun (WGS) entry which is preliminary data.</text>
</comment>
<feature type="chain" id="PRO_5030954110" evidence="1">
    <location>
        <begin position="22"/>
        <end position="110"/>
    </location>
</feature>
<protein>
    <submittedName>
        <fullName evidence="2">UrcA family protein</fullName>
    </submittedName>
</protein>